<dbReference type="CDD" id="cd02511">
    <property type="entry name" value="Beta4Glucosyltransferase"/>
    <property type="match status" value="1"/>
</dbReference>
<evidence type="ECO:0000313" key="2">
    <source>
        <dbReference type="EMBL" id="SFE40452.1"/>
    </source>
</evidence>
<dbReference type="Pfam" id="PF00535">
    <property type="entry name" value="Glycos_transf_2"/>
    <property type="match status" value="1"/>
</dbReference>
<dbReference type="AlphaFoldDB" id="A0A1I2A9B0"/>
<dbReference type="InterPro" id="IPR029044">
    <property type="entry name" value="Nucleotide-diphossugar_trans"/>
</dbReference>
<protein>
    <submittedName>
        <fullName evidence="2">Glycosyltransferase involved in cell wall bisynthesis</fullName>
    </submittedName>
</protein>
<dbReference type="GO" id="GO:0016740">
    <property type="term" value="F:transferase activity"/>
    <property type="evidence" value="ECO:0007669"/>
    <property type="project" value="UniProtKB-KW"/>
</dbReference>
<accession>A0A1I2A9B0</accession>
<feature type="domain" description="Glycosyltransferase 2-like" evidence="1">
    <location>
        <begin position="7"/>
        <end position="104"/>
    </location>
</feature>
<dbReference type="Gene3D" id="3.90.550.10">
    <property type="entry name" value="Spore Coat Polysaccharide Biosynthesis Protein SpsA, Chain A"/>
    <property type="match status" value="1"/>
</dbReference>
<dbReference type="EMBL" id="FONL01000005">
    <property type="protein sequence ID" value="SFE40452.1"/>
    <property type="molecule type" value="Genomic_DNA"/>
</dbReference>
<dbReference type="Proteomes" id="UP000198896">
    <property type="component" value="Unassembled WGS sequence"/>
</dbReference>
<dbReference type="InterPro" id="IPR001173">
    <property type="entry name" value="Glyco_trans_2-like"/>
</dbReference>
<dbReference type="OrthoDB" id="9815923at2"/>
<gene>
    <name evidence="2" type="ORF">SAMN05216245_10599</name>
</gene>
<organism evidence="2 3">
    <name type="scientific">Succiniclasticum ruminis DSM 9236</name>
    <dbReference type="NCBI Taxonomy" id="1123323"/>
    <lineage>
        <taxon>Bacteria</taxon>
        <taxon>Bacillati</taxon>
        <taxon>Bacillota</taxon>
        <taxon>Negativicutes</taxon>
        <taxon>Acidaminococcales</taxon>
        <taxon>Acidaminococcaceae</taxon>
        <taxon>Succiniclasticum</taxon>
    </lineage>
</organism>
<dbReference type="PANTHER" id="PTHR43630:SF2">
    <property type="entry name" value="GLYCOSYLTRANSFERASE"/>
    <property type="match status" value="1"/>
</dbReference>
<name>A0A1I2A9B0_9FIRM</name>
<evidence type="ECO:0000259" key="1">
    <source>
        <dbReference type="Pfam" id="PF00535"/>
    </source>
</evidence>
<dbReference type="RefSeq" id="WP_093913280.1">
    <property type="nucleotide sequence ID" value="NZ_FONL01000005.1"/>
</dbReference>
<dbReference type="STRING" id="1123323.SAMN05216245_10599"/>
<evidence type="ECO:0000313" key="3">
    <source>
        <dbReference type="Proteomes" id="UP000198896"/>
    </source>
</evidence>
<keyword evidence="2" id="KW-0808">Transferase</keyword>
<keyword evidence="3" id="KW-1185">Reference proteome</keyword>
<proteinExistence type="predicted"/>
<dbReference type="PANTHER" id="PTHR43630">
    <property type="entry name" value="POLY-BETA-1,6-N-ACETYL-D-GLUCOSAMINE SYNTHASE"/>
    <property type="match status" value="1"/>
</dbReference>
<reference evidence="2 3" key="1">
    <citation type="submission" date="2016-10" db="EMBL/GenBank/DDBJ databases">
        <authorList>
            <person name="de Groot N.N."/>
        </authorList>
    </citation>
    <scope>NUCLEOTIDE SEQUENCE [LARGE SCALE GENOMIC DNA]</scope>
    <source>
        <strain evidence="2 3">DSM 9236</strain>
    </source>
</reference>
<sequence>MAKITALILSKNEERNMEDCIKSVLFCDEVLVIDDFSADRTKEIAEKLGARVLQRRMDGDWGGQRTFAIQNATHEWILFVDADERVSEALAEEIKAVVAKGEKRACRIRRENRFHFNKATHGVLHPDYVMRFFPAENSRSEGLVHEKITAPYPVQKLKAPLYHYTYDSWEQYLGKLNHYTTLAAKTYREEGKRCNFFLDIVLRPVWAFIKVYFIERGFLDGKMGWILSVNHYFYTLNKYVKLYYLYKSDGKL</sequence>
<dbReference type="SUPFAM" id="SSF53448">
    <property type="entry name" value="Nucleotide-diphospho-sugar transferases"/>
    <property type="match status" value="1"/>
</dbReference>